<sequence length="134" mass="15037">MEELIEVLQSAAIPQAFQIDLPDEDDLVEIEEEILLPIPSDFKQFLTSVSNLVIGSLEPVTVTDPQAHTHLPEVTAQAWADGMPRDLIAVCSIGTGCYCINPEGEVMLWQSGEIIDDEQWEDIWQWAKDIWLTS</sequence>
<organism evidence="1 2">
    <name type="scientific">Aliikangiella marina</name>
    <dbReference type="NCBI Taxonomy" id="1712262"/>
    <lineage>
        <taxon>Bacteria</taxon>
        <taxon>Pseudomonadati</taxon>
        <taxon>Pseudomonadota</taxon>
        <taxon>Gammaproteobacteria</taxon>
        <taxon>Oceanospirillales</taxon>
        <taxon>Pleioneaceae</taxon>
        <taxon>Aliikangiella</taxon>
    </lineage>
</organism>
<proteinExistence type="predicted"/>
<keyword evidence="2" id="KW-1185">Reference proteome</keyword>
<dbReference type="Proteomes" id="UP000317839">
    <property type="component" value="Unassembled WGS sequence"/>
</dbReference>
<gene>
    <name evidence="1" type="ORF">FLL45_12175</name>
</gene>
<dbReference type="Pfam" id="PF14567">
    <property type="entry name" value="SUKH_5"/>
    <property type="match status" value="1"/>
</dbReference>
<dbReference type="Gene3D" id="3.40.1580.10">
    <property type="entry name" value="SMI1/KNR4-like"/>
    <property type="match status" value="1"/>
</dbReference>
<dbReference type="EMBL" id="VIKR01000003">
    <property type="protein sequence ID" value="TQV73624.1"/>
    <property type="molecule type" value="Genomic_DNA"/>
</dbReference>
<evidence type="ECO:0000313" key="2">
    <source>
        <dbReference type="Proteomes" id="UP000317839"/>
    </source>
</evidence>
<accession>A0A545T8S5</accession>
<reference evidence="1 2" key="1">
    <citation type="submission" date="2019-06" db="EMBL/GenBank/DDBJ databases">
        <title>Draft genome of Aliikangiella marina GYP-15.</title>
        <authorList>
            <person name="Wang G."/>
        </authorList>
    </citation>
    <scope>NUCLEOTIDE SEQUENCE [LARGE SCALE GENOMIC DNA]</scope>
    <source>
        <strain evidence="1 2">GYP-15</strain>
    </source>
</reference>
<dbReference type="AlphaFoldDB" id="A0A545T8S5"/>
<evidence type="ECO:0000313" key="1">
    <source>
        <dbReference type="EMBL" id="TQV73624.1"/>
    </source>
</evidence>
<dbReference type="SUPFAM" id="SSF160631">
    <property type="entry name" value="SMI1/KNR4-like"/>
    <property type="match status" value="1"/>
</dbReference>
<dbReference type="RefSeq" id="WP_142942332.1">
    <property type="nucleotide sequence ID" value="NZ_VIKR01000003.1"/>
</dbReference>
<dbReference type="OrthoDB" id="8456590at2"/>
<dbReference type="InterPro" id="IPR037883">
    <property type="entry name" value="Knr4/Smi1-like_sf"/>
</dbReference>
<protein>
    <submittedName>
        <fullName evidence="1">SMI1/KNR4 family protein</fullName>
    </submittedName>
</protein>
<comment type="caution">
    <text evidence="1">The sequence shown here is derived from an EMBL/GenBank/DDBJ whole genome shotgun (WGS) entry which is preliminary data.</text>
</comment>
<name>A0A545T8S5_9GAMM</name>